<proteinExistence type="predicted"/>
<reference evidence="2 3" key="1">
    <citation type="submission" date="2024-04" db="EMBL/GenBank/DDBJ databases">
        <authorList>
            <person name="Fracassetti M."/>
        </authorList>
    </citation>
    <scope>NUCLEOTIDE SEQUENCE [LARGE SCALE GENOMIC DNA]</scope>
</reference>
<dbReference type="EMBL" id="OZ034821">
    <property type="protein sequence ID" value="CAL1406674.1"/>
    <property type="molecule type" value="Genomic_DNA"/>
</dbReference>
<evidence type="ECO:0000313" key="3">
    <source>
        <dbReference type="Proteomes" id="UP001497516"/>
    </source>
</evidence>
<evidence type="ECO:0000256" key="1">
    <source>
        <dbReference type="SAM" id="MobiDB-lite"/>
    </source>
</evidence>
<organism evidence="2 3">
    <name type="scientific">Linum trigynum</name>
    <dbReference type="NCBI Taxonomy" id="586398"/>
    <lineage>
        <taxon>Eukaryota</taxon>
        <taxon>Viridiplantae</taxon>
        <taxon>Streptophyta</taxon>
        <taxon>Embryophyta</taxon>
        <taxon>Tracheophyta</taxon>
        <taxon>Spermatophyta</taxon>
        <taxon>Magnoliopsida</taxon>
        <taxon>eudicotyledons</taxon>
        <taxon>Gunneridae</taxon>
        <taxon>Pentapetalae</taxon>
        <taxon>rosids</taxon>
        <taxon>fabids</taxon>
        <taxon>Malpighiales</taxon>
        <taxon>Linaceae</taxon>
        <taxon>Linum</taxon>
    </lineage>
</organism>
<sequence length="96" mass="9929">MLLGRGQLLIAADGGRPKANATGVSGLVPSAGDSSSGEGLKTSPATPLIKNRELLTEPEFSAMTKKARTDPWDSSINNVDCDVVVATSPDWSHPAP</sequence>
<name>A0AAV2G8U7_9ROSI</name>
<keyword evidence="3" id="KW-1185">Reference proteome</keyword>
<dbReference type="AlphaFoldDB" id="A0AAV2G8U7"/>
<evidence type="ECO:0000313" key="2">
    <source>
        <dbReference type="EMBL" id="CAL1406674.1"/>
    </source>
</evidence>
<protein>
    <submittedName>
        <fullName evidence="2">Uncharacterized protein</fullName>
    </submittedName>
</protein>
<dbReference type="Proteomes" id="UP001497516">
    <property type="component" value="Chromosome 8"/>
</dbReference>
<accession>A0AAV2G8U7</accession>
<gene>
    <name evidence="2" type="ORF">LTRI10_LOCUS46384</name>
</gene>
<feature type="region of interest" description="Disordered" evidence="1">
    <location>
        <begin position="15"/>
        <end position="47"/>
    </location>
</feature>